<keyword evidence="12" id="KW-0249">Electron transport</keyword>
<dbReference type="GO" id="GO:0016491">
    <property type="term" value="F:oxidoreductase activity"/>
    <property type="evidence" value="ECO:0007669"/>
    <property type="project" value="InterPro"/>
</dbReference>
<dbReference type="FunFam" id="1.20.810.10:FF:000007">
    <property type="entry name" value="Ubiquinol-cytochrome C reductase B subunit"/>
    <property type="match status" value="1"/>
</dbReference>
<dbReference type="GO" id="GO:0046872">
    <property type="term" value="F:metal ion binding"/>
    <property type="evidence" value="ECO:0007669"/>
    <property type="project" value="UniProtKB-KW"/>
</dbReference>
<evidence type="ECO:0000256" key="2">
    <source>
        <dbReference type="ARBA" id="ARBA00004651"/>
    </source>
</evidence>
<evidence type="ECO:0000256" key="8">
    <source>
        <dbReference type="ARBA" id="ARBA00022660"/>
    </source>
</evidence>
<keyword evidence="15 19" id="KW-0472">Membrane</keyword>
<dbReference type="PANTHER" id="PTHR19271:SF16">
    <property type="entry name" value="CYTOCHROME B"/>
    <property type="match status" value="1"/>
</dbReference>
<feature type="transmembrane region" description="Helical" evidence="19">
    <location>
        <begin position="370"/>
        <end position="389"/>
    </location>
</feature>
<evidence type="ECO:0000256" key="4">
    <source>
        <dbReference type="ARBA" id="ARBA00016116"/>
    </source>
</evidence>
<gene>
    <name evidence="21" type="ORF">HQ605_04990</name>
    <name evidence="22" type="ORF">SAMN05444374_101175</name>
</gene>
<name>A0A1I0SIU2_9NOCA</name>
<evidence type="ECO:0000256" key="13">
    <source>
        <dbReference type="ARBA" id="ARBA00022989"/>
    </source>
</evidence>
<dbReference type="Gene3D" id="1.20.810.10">
    <property type="entry name" value="Cytochrome Bc1 Complex, Chain C"/>
    <property type="match status" value="1"/>
</dbReference>
<comment type="subcellular location">
    <subcellularLocation>
        <location evidence="2">Cell membrane</location>
        <topology evidence="2">Multi-pass membrane protein</topology>
    </subcellularLocation>
</comment>
<keyword evidence="10" id="KW-0479">Metal-binding</keyword>
<evidence type="ECO:0000256" key="3">
    <source>
        <dbReference type="ARBA" id="ARBA00012951"/>
    </source>
</evidence>
<keyword evidence="24" id="KW-1185">Reference proteome</keyword>
<evidence type="ECO:0000256" key="16">
    <source>
        <dbReference type="ARBA" id="ARBA00029351"/>
    </source>
</evidence>
<keyword evidence="14" id="KW-0408">Iron</keyword>
<dbReference type="EMBL" id="FOJN01000001">
    <property type="protein sequence ID" value="SFA38696.1"/>
    <property type="molecule type" value="Genomic_DNA"/>
</dbReference>
<evidence type="ECO:0000256" key="9">
    <source>
        <dbReference type="ARBA" id="ARBA00022692"/>
    </source>
</evidence>
<evidence type="ECO:0000256" key="1">
    <source>
        <dbReference type="ARBA" id="ARBA00001971"/>
    </source>
</evidence>
<dbReference type="EC" id="7.1.1.8" evidence="3"/>
<evidence type="ECO:0000313" key="24">
    <source>
        <dbReference type="Proteomes" id="UP001520140"/>
    </source>
</evidence>
<keyword evidence="11" id="KW-1278">Translocase</keyword>
<evidence type="ECO:0000259" key="20">
    <source>
        <dbReference type="PROSITE" id="PS51002"/>
    </source>
</evidence>
<proteinExistence type="predicted"/>
<dbReference type="Proteomes" id="UP001520140">
    <property type="component" value="Unassembled WGS sequence"/>
</dbReference>
<evidence type="ECO:0000256" key="17">
    <source>
        <dbReference type="ARBA" id="ARBA00029568"/>
    </source>
</evidence>
<feature type="domain" description="Cytochrome b/b6 N-terminal region profile" evidence="20">
    <location>
        <begin position="12"/>
        <end position="239"/>
    </location>
</feature>
<feature type="transmembrane region" description="Helical" evidence="19">
    <location>
        <begin position="409"/>
        <end position="430"/>
    </location>
</feature>
<dbReference type="GO" id="GO:0008121">
    <property type="term" value="F:quinol-cytochrome-c reductase activity"/>
    <property type="evidence" value="ECO:0007669"/>
    <property type="project" value="UniProtKB-EC"/>
</dbReference>
<dbReference type="GO" id="GO:0005886">
    <property type="term" value="C:plasma membrane"/>
    <property type="evidence" value="ECO:0007669"/>
    <property type="project" value="UniProtKB-SubCell"/>
</dbReference>
<evidence type="ECO:0000256" key="15">
    <source>
        <dbReference type="ARBA" id="ARBA00023136"/>
    </source>
</evidence>
<organism evidence="22 23">
    <name type="scientific">Rhodococcoides kroppenstedtii</name>
    <dbReference type="NCBI Taxonomy" id="293050"/>
    <lineage>
        <taxon>Bacteria</taxon>
        <taxon>Bacillati</taxon>
        <taxon>Actinomycetota</taxon>
        <taxon>Actinomycetes</taxon>
        <taxon>Mycobacteriales</taxon>
        <taxon>Nocardiaceae</taxon>
        <taxon>Rhodococcoides</taxon>
    </lineage>
</organism>
<accession>A0A1I0SIU2</accession>
<protein>
    <recommendedName>
        <fullName evidence="4">Cytochrome bc1 complex cytochrome b subunit</fullName>
        <ecNumber evidence="3">7.1.1.8</ecNumber>
    </recommendedName>
    <alternativeName>
        <fullName evidence="17">Cytochrome bc1 reductase complex subunit QcrB</fullName>
    </alternativeName>
</protein>
<keyword evidence="8" id="KW-0679">Respiratory chain</keyword>
<feature type="transmembrane region" description="Helical" evidence="19">
    <location>
        <begin position="213"/>
        <end position="232"/>
    </location>
</feature>
<comment type="catalytic activity">
    <reaction evidence="16">
        <text>a quinol + 2 Fe(III)-[cytochrome c](out) = a quinone + 2 Fe(II)-[cytochrome c](out) + 2 H(+)(out)</text>
        <dbReference type="Rhea" id="RHEA:11484"/>
        <dbReference type="Rhea" id="RHEA-COMP:10350"/>
        <dbReference type="Rhea" id="RHEA-COMP:14399"/>
        <dbReference type="ChEBI" id="CHEBI:15378"/>
        <dbReference type="ChEBI" id="CHEBI:24646"/>
        <dbReference type="ChEBI" id="CHEBI:29033"/>
        <dbReference type="ChEBI" id="CHEBI:29034"/>
        <dbReference type="ChEBI" id="CHEBI:132124"/>
        <dbReference type="EC" id="7.1.1.8"/>
    </reaction>
</comment>
<evidence type="ECO:0000256" key="14">
    <source>
        <dbReference type="ARBA" id="ARBA00023004"/>
    </source>
</evidence>
<keyword evidence="9 19" id="KW-0812">Transmembrane</keyword>
<dbReference type="RefSeq" id="WP_068100378.1">
    <property type="nucleotide sequence ID" value="NZ_FOJN01000001.1"/>
</dbReference>
<evidence type="ECO:0000256" key="19">
    <source>
        <dbReference type="SAM" id="Phobius"/>
    </source>
</evidence>
<dbReference type="InterPro" id="IPR027387">
    <property type="entry name" value="Cytb/b6-like_sf"/>
</dbReference>
<dbReference type="PANTHER" id="PTHR19271">
    <property type="entry name" value="CYTOCHROME B"/>
    <property type="match status" value="1"/>
</dbReference>
<evidence type="ECO:0000313" key="23">
    <source>
        <dbReference type="Proteomes" id="UP000182054"/>
    </source>
</evidence>
<evidence type="ECO:0000313" key="22">
    <source>
        <dbReference type="EMBL" id="SFA38696.1"/>
    </source>
</evidence>
<sequence>MSPSIATLAAKQAEGVDSRYHLSSGLRRQINKVFPTHWSFLLGEIALYSFIILLLSGVYLTLFYDPSMSETIYEGAYAPLRGVEMTKAYATTLDLSFEVRGGLFIRQIHHWAALLFAASIIVHMMRIFFTGAFRRPREANWVIGSLLLILAMFEGFFGYSLPDDLLSGTGLRAAFSGITISIPVIGTWMHWLIFDGDFPGTIIIPRLYVAHVLLLPAIILALIAAHLALVWYQKHTQFPGPGRTETNVVGVRILPVFAVKSGAFFAMTFGVLAVMGGVLQINPVWNLGPYNPAQVSAGSQPDFYMMWTDGLARLWPAWELYIGNYMIPAVFWVAVIMGAVFAIMIAYPWIEKRFTKDDAHHNLLQRPRDVPVRTAAGAMAIAFYVVLTLSCVNDLIAYKFSISLNAMTWIGRIGLLVLPPIVYLITYRFCIGLQRSDRQVLEHGIETGVIKRLPHGQYVEIHQPLGPVDEHGHPIPLEYQGAAIPKKMNKLGTAGKPGSGSWFTPDSDEEHRLHEELAHKGEHDQLTMLRTYQAKVLAQGNGHSHGNGSSNGNGHAPDTNGSSNGNGHGPESNGH</sequence>
<evidence type="ECO:0000256" key="11">
    <source>
        <dbReference type="ARBA" id="ARBA00022967"/>
    </source>
</evidence>
<evidence type="ECO:0000313" key="21">
    <source>
        <dbReference type="EMBL" id="MBY6320172.1"/>
    </source>
</evidence>
<dbReference type="InterPro" id="IPR016174">
    <property type="entry name" value="Di-haem_cyt_TM"/>
</dbReference>
<dbReference type="SUPFAM" id="SSF81342">
    <property type="entry name" value="Transmembrane di-heme cytochromes"/>
    <property type="match status" value="1"/>
</dbReference>
<keyword evidence="13 19" id="KW-1133">Transmembrane helix</keyword>
<dbReference type="GO" id="GO:0022904">
    <property type="term" value="P:respiratory electron transport chain"/>
    <property type="evidence" value="ECO:0007669"/>
    <property type="project" value="InterPro"/>
</dbReference>
<keyword evidence="5" id="KW-0813">Transport</keyword>
<dbReference type="Pfam" id="PF13631">
    <property type="entry name" value="Cytochrom_B_N_2"/>
    <property type="match status" value="1"/>
</dbReference>
<evidence type="ECO:0000256" key="5">
    <source>
        <dbReference type="ARBA" id="ARBA00022448"/>
    </source>
</evidence>
<feature type="transmembrane region" description="Helical" evidence="19">
    <location>
        <begin position="110"/>
        <end position="129"/>
    </location>
</feature>
<feature type="transmembrane region" description="Helical" evidence="19">
    <location>
        <begin position="253"/>
        <end position="279"/>
    </location>
</feature>
<dbReference type="InterPro" id="IPR005797">
    <property type="entry name" value="Cyt_b/b6_N"/>
</dbReference>
<feature type="region of interest" description="Disordered" evidence="18">
    <location>
        <begin position="539"/>
        <end position="575"/>
    </location>
</feature>
<dbReference type="EMBL" id="JABUKG010000004">
    <property type="protein sequence ID" value="MBY6320172.1"/>
    <property type="molecule type" value="Genomic_DNA"/>
</dbReference>
<keyword evidence="7" id="KW-0349">Heme</keyword>
<feature type="transmembrane region" description="Helical" evidence="19">
    <location>
        <begin position="141"/>
        <end position="161"/>
    </location>
</feature>
<evidence type="ECO:0000256" key="7">
    <source>
        <dbReference type="ARBA" id="ARBA00022617"/>
    </source>
</evidence>
<keyword evidence="6" id="KW-1003">Cell membrane</keyword>
<evidence type="ECO:0000256" key="10">
    <source>
        <dbReference type="ARBA" id="ARBA00022723"/>
    </source>
</evidence>
<feature type="transmembrane region" description="Helical" evidence="19">
    <location>
        <begin position="325"/>
        <end position="350"/>
    </location>
</feature>
<dbReference type="AlphaFoldDB" id="A0A1I0SIU2"/>
<feature type="transmembrane region" description="Helical" evidence="19">
    <location>
        <begin position="45"/>
        <end position="64"/>
    </location>
</feature>
<evidence type="ECO:0000256" key="6">
    <source>
        <dbReference type="ARBA" id="ARBA00022475"/>
    </source>
</evidence>
<evidence type="ECO:0000256" key="18">
    <source>
        <dbReference type="SAM" id="MobiDB-lite"/>
    </source>
</evidence>
<evidence type="ECO:0000256" key="12">
    <source>
        <dbReference type="ARBA" id="ARBA00022982"/>
    </source>
</evidence>
<comment type="cofactor">
    <cofactor evidence="1">
        <name>heme</name>
        <dbReference type="ChEBI" id="CHEBI:30413"/>
    </cofactor>
</comment>
<dbReference type="PROSITE" id="PS51002">
    <property type="entry name" value="CYTB_NTER"/>
    <property type="match status" value="1"/>
</dbReference>
<reference evidence="21 24" key="2">
    <citation type="submission" date="2020-06" db="EMBL/GenBank/DDBJ databases">
        <title>Taxonomy, biology and ecology of Rhodococcus bacteria occurring in California pistachio and other woody hosts as revealed by genome sequence analyses.</title>
        <authorList>
            <person name="Gai Y."/>
            <person name="Riely B."/>
        </authorList>
    </citation>
    <scope>NUCLEOTIDE SEQUENCE [LARGE SCALE GENOMIC DNA]</scope>
    <source>
        <strain evidence="21 24">BP-284</strain>
    </source>
</reference>
<feature type="transmembrane region" description="Helical" evidence="19">
    <location>
        <begin position="173"/>
        <end position="193"/>
    </location>
</feature>
<dbReference type="Proteomes" id="UP000182054">
    <property type="component" value="Unassembled WGS sequence"/>
</dbReference>
<dbReference type="GeneID" id="85484240"/>
<dbReference type="OrthoDB" id="9804503at2"/>
<reference evidence="22 23" key="1">
    <citation type="submission" date="2016-10" db="EMBL/GenBank/DDBJ databases">
        <authorList>
            <person name="de Groot N.N."/>
        </authorList>
    </citation>
    <scope>NUCLEOTIDE SEQUENCE [LARGE SCALE GENOMIC DNA]</scope>
    <source>
        <strain evidence="22 23">DSM 44908</strain>
    </source>
</reference>